<keyword evidence="2" id="KW-1185">Reference proteome</keyword>
<reference evidence="1 2" key="1">
    <citation type="submission" date="2020-04" db="EMBL/GenBank/DDBJ databases">
        <title>Global-level population genomics: horizontal gene transfer, symbiosis and evolution in Rhizobia.</title>
        <authorList>
            <person name="Gai Y."/>
        </authorList>
    </citation>
    <scope>NUCLEOTIDE SEQUENCE [LARGE SCALE GENOMIC DNA]</scope>
    <source>
        <strain evidence="1 2">BLR33</strain>
    </source>
</reference>
<sequence>MNLIKNVGETTAILGYEELARYLDEAGDDGTPAGRMRAVAFALDHPGRFRLMFRKDFVNRTNPVDEETSNGLLAFRRSHRAG</sequence>
<dbReference type="Gene3D" id="1.10.357.10">
    <property type="entry name" value="Tetracycline Repressor, domain 2"/>
    <property type="match status" value="1"/>
</dbReference>
<accession>A0ABS7IE14</accession>
<evidence type="ECO:0000313" key="2">
    <source>
        <dbReference type="Proteomes" id="UP000770629"/>
    </source>
</evidence>
<organism evidence="1 2">
    <name type="scientific">Rhizobium lentis</name>
    <dbReference type="NCBI Taxonomy" id="1138194"/>
    <lineage>
        <taxon>Bacteria</taxon>
        <taxon>Pseudomonadati</taxon>
        <taxon>Pseudomonadota</taxon>
        <taxon>Alphaproteobacteria</taxon>
        <taxon>Hyphomicrobiales</taxon>
        <taxon>Rhizobiaceae</taxon>
        <taxon>Rhizobium/Agrobacterium group</taxon>
        <taxon>Rhizobium</taxon>
    </lineage>
</organism>
<comment type="caution">
    <text evidence="1">The sequence shown here is derived from an EMBL/GenBank/DDBJ whole genome shotgun (WGS) entry which is preliminary data.</text>
</comment>
<dbReference type="RefSeq" id="WP_221118686.1">
    <property type="nucleotide sequence ID" value="NZ_JABDYF010000001.1"/>
</dbReference>
<name>A0ABS7IE14_9HYPH</name>
<dbReference type="EMBL" id="JABDYF010000001">
    <property type="protein sequence ID" value="MBX5088561.1"/>
    <property type="molecule type" value="Genomic_DNA"/>
</dbReference>
<protein>
    <submittedName>
        <fullName evidence="1">Uncharacterized protein</fullName>
    </submittedName>
</protein>
<gene>
    <name evidence="1" type="ORF">HJB60_05145</name>
</gene>
<dbReference type="Proteomes" id="UP000770629">
    <property type="component" value="Unassembled WGS sequence"/>
</dbReference>
<evidence type="ECO:0000313" key="1">
    <source>
        <dbReference type="EMBL" id="MBX5088561.1"/>
    </source>
</evidence>
<proteinExistence type="predicted"/>